<dbReference type="AlphaFoldDB" id="A0AAV1VJQ4"/>
<name>A0AAV1VJQ4_9STRA</name>
<accession>A0AAV1VJQ4</accession>
<reference evidence="1" key="1">
    <citation type="submission" date="2024-01" db="EMBL/GenBank/DDBJ databases">
        <authorList>
            <person name="Webb A."/>
        </authorList>
    </citation>
    <scope>NUCLEOTIDE SEQUENCE</scope>
    <source>
        <strain evidence="1">Pm1</strain>
    </source>
</reference>
<sequence>MRCASTKAAESACARICAEAEAETTATDVSSLLKRLSLYHLVMQALVMKTLMSSQSISSVSRTLLIRKTDPYRRRSKPSRLPSVAWMMLCVVASLVHLMNQTNHRRSVGARGRETRALTVVSVLLWTPLRNEVSVLLSARRRKSGDRNVLRLAF</sequence>
<gene>
    <name evidence="1" type="ORF">PM001_LOCUS31673</name>
</gene>
<evidence type="ECO:0000313" key="1">
    <source>
        <dbReference type="EMBL" id="CAK7946523.1"/>
    </source>
</evidence>
<organism evidence="1 2">
    <name type="scientific">Peronospora matthiolae</name>
    <dbReference type="NCBI Taxonomy" id="2874970"/>
    <lineage>
        <taxon>Eukaryota</taxon>
        <taxon>Sar</taxon>
        <taxon>Stramenopiles</taxon>
        <taxon>Oomycota</taxon>
        <taxon>Peronosporomycetes</taxon>
        <taxon>Peronosporales</taxon>
        <taxon>Peronosporaceae</taxon>
        <taxon>Peronospora</taxon>
    </lineage>
</organism>
<comment type="caution">
    <text evidence="1">The sequence shown here is derived from an EMBL/GenBank/DDBJ whole genome shotgun (WGS) entry which is preliminary data.</text>
</comment>
<protein>
    <submittedName>
        <fullName evidence="1">Uncharacterized protein</fullName>
    </submittedName>
</protein>
<dbReference type="Proteomes" id="UP001162060">
    <property type="component" value="Unassembled WGS sequence"/>
</dbReference>
<proteinExistence type="predicted"/>
<evidence type="ECO:0000313" key="2">
    <source>
        <dbReference type="Proteomes" id="UP001162060"/>
    </source>
</evidence>
<dbReference type="EMBL" id="CAKLBY020000369">
    <property type="protein sequence ID" value="CAK7946523.1"/>
    <property type="molecule type" value="Genomic_DNA"/>
</dbReference>